<evidence type="ECO:0000313" key="1">
    <source>
        <dbReference type="EMBL" id="GAA0185169.1"/>
    </source>
</evidence>
<evidence type="ECO:0000313" key="2">
    <source>
        <dbReference type="Proteomes" id="UP001454036"/>
    </source>
</evidence>
<dbReference type="AlphaFoldDB" id="A0AAV3RUV1"/>
<sequence length="262" mass="29955">MLPSLILSPTPRVRVFLFKDLITPNASSAFRLILNLKSFKRVVKQWNRDRVGNIFQQIKDIQYHLSRAQNNPSLSSSNFSDHNLISQLDLLLKFEEIYWRQRSKLTAISEGDKNTKFFHAHVRHKVKINNILEILDSDHNLITDEAEIRAHCRSYYFDLFNPTPSLSQDHSNGLPTAFESLKHISNKLSPSQISCLAAPFEPEEVKSALFQMPDLKSPDPDGFPRNSIKITGTLLDRTSSRQILNISIVVTFSKKLIILSSL</sequence>
<protein>
    <submittedName>
        <fullName evidence="1">Uncharacterized protein</fullName>
    </submittedName>
</protein>
<keyword evidence="2" id="KW-1185">Reference proteome</keyword>
<dbReference type="Proteomes" id="UP001454036">
    <property type="component" value="Unassembled WGS sequence"/>
</dbReference>
<proteinExistence type="predicted"/>
<accession>A0AAV3RUV1</accession>
<gene>
    <name evidence="1" type="ORF">LIER_32457</name>
</gene>
<dbReference type="EMBL" id="BAABME010012488">
    <property type="protein sequence ID" value="GAA0185169.1"/>
    <property type="molecule type" value="Genomic_DNA"/>
</dbReference>
<organism evidence="1 2">
    <name type="scientific">Lithospermum erythrorhizon</name>
    <name type="common">Purple gromwell</name>
    <name type="synonym">Lithospermum officinale var. erythrorhizon</name>
    <dbReference type="NCBI Taxonomy" id="34254"/>
    <lineage>
        <taxon>Eukaryota</taxon>
        <taxon>Viridiplantae</taxon>
        <taxon>Streptophyta</taxon>
        <taxon>Embryophyta</taxon>
        <taxon>Tracheophyta</taxon>
        <taxon>Spermatophyta</taxon>
        <taxon>Magnoliopsida</taxon>
        <taxon>eudicotyledons</taxon>
        <taxon>Gunneridae</taxon>
        <taxon>Pentapetalae</taxon>
        <taxon>asterids</taxon>
        <taxon>lamiids</taxon>
        <taxon>Boraginales</taxon>
        <taxon>Boraginaceae</taxon>
        <taxon>Boraginoideae</taxon>
        <taxon>Lithospermeae</taxon>
        <taxon>Lithospermum</taxon>
    </lineage>
</organism>
<name>A0AAV3RUV1_LITER</name>
<comment type="caution">
    <text evidence="1">The sequence shown here is derived from an EMBL/GenBank/DDBJ whole genome shotgun (WGS) entry which is preliminary data.</text>
</comment>
<reference evidence="1 2" key="1">
    <citation type="submission" date="2024-01" db="EMBL/GenBank/DDBJ databases">
        <title>The complete chloroplast genome sequence of Lithospermum erythrorhizon: insights into the phylogenetic relationship among Boraginaceae species and the maternal lineages of purple gromwells.</title>
        <authorList>
            <person name="Okada T."/>
            <person name="Watanabe K."/>
        </authorList>
    </citation>
    <scope>NUCLEOTIDE SEQUENCE [LARGE SCALE GENOMIC DNA]</scope>
</reference>